<evidence type="ECO:0000256" key="6">
    <source>
        <dbReference type="ARBA" id="ARBA00022840"/>
    </source>
</evidence>
<dbReference type="PANTHER" id="PTHR38761:SF1">
    <property type="entry name" value="GLUTAMATE--CYSTEINE LIGASE"/>
    <property type="match status" value="1"/>
</dbReference>
<accession>A0A0R1GR01</accession>
<reference evidence="11 12" key="1">
    <citation type="journal article" date="2015" name="Genome Announc.">
        <title>Expanding the biotechnology potential of lactobacilli through comparative genomics of 213 strains and associated genera.</title>
        <authorList>
            <person name="Sun Z."/>
            <person name="Harris H.M."/>
            <person name="McCann A."/>
            <person name="Guo C."/>
            <person name="Argimon S."/>
            <person name="Zhang W."/>
            <person name="Yang X."/>
            <person name="Jeffery I.B."/>
            <person name="Cooney J.C."/>
            <person name="Kagawa T.F."/>
            <person name="Liu W."/>
            <person name="Song Y."/>
            <person name="Salvetti E."/>
            <person name="Wrobel A."/>
            <person name="Rasinkangas P."/>
            <person name="Parkhill J."/>
            <person name="Rea M.C."/>
            <person name="O'Sullivan O."/>
            <person name="Ritari J."/>
            <person name="Douillard F.P."/>
            <person name="Paul Ross R."/>
            <person name="Yang R."/>
            <person name="Briner A.E."/>
            <person name="Felis G.E."/>
            <person name="de Vos W.M."/>
            <person name="Barrangou R."/>
            <person name="Klaenhammer T.R."/>
            <person name="Caufield P.W."/>
            <person name="Cui Y."/>
            <person name="Zhang H."/>
            <person name="O'Toole P.W."/>
        </authorList>
    </citation>
    <scope>NUCLEOTIDE SEQUENCE [LARGE SCALE GENOMIC DNA]</scope>
    <source>
        <strain evidence="11 12">ATCC 53295</strain>
    </source>
</reference>
<organism evidence="11 12">
    <name type="scientific">Levilactobacillus parabrevis ATCC 53295</name>
    <dbReference type="NCBI Taxonomy" id="1267003"/>
    <lineage>
        <taxon>Bacteria</taxon>
        <taxon>Bacillati</taxon>
        <taxon>Bacillota</taxon>
        <taxon>Bacilli</taxon>
        <taxon>Lactobacillales</taxon>
        <taxon>Lactobacillaceae</taxon>
        <taxon>Levilactobacillus</taxon>
    </lineage>
</organism>
<dbReference type="EC" id="6.3.2.2" evidence="2 9"/>
<dbReference type="PATRIC" id="fig|1267003.4.peg.831"/>
<dbReference type="GO" id="GO:0005829">
    <property type="term" value="C:cytosol"/>
    <property type="evidence" value="ECO:0007669"/>
    <property type="project" value="TreeGrafter"/>
</dbReference>
<evidence type="ECO:0000256" key="4">
    <source>
        <dbReference type="ARBA" id="ARBA00022684"/>
    </source>
</evidence>
<dbReference type="InterPro" id="IPR014746">
    <property type="entry name" value="Gln_synth/guanido_kin_cat_dom"/>
</dbReference>
<dbReference type="OrthoDB" id="9803907at2"/>
<comment type="pathway">
    <text evidence="1 9">Sulfur metabolism; glutathione biosynthesis; glutathione from L-cysteine and L-glutamate: step 1/2.</text>
</comment>
<keyword evidence="3 8" id="KW-0436">Ligase</keyword>
<dbReference type="GO" id="GO:0005524">
    <property type="term" value="F:ATP binding"/>
    <property type="evidence" value="ECO:0007669"/>
    <property type="project" value="UniProtKB-KW"/>
</dbReference>
<dbReference type="RefSeq" id="WP_020089554.1">
    <property type="nucleotide sequence ID" value="NZ_AZCZ01000020.1"/>
</dbReference>
<dbReference type="EMBL" id="AZCZ01000020">
    <property type="protein sequence ID" value="KRK36477.1"/>
    <property type="molecule type" value="Genomic_DNA"/>
</dbReference>
<evidence type="ECO:0000256" key="3">
    <source>
        <dbReference type="ARBA" id="ARBA00022598"/>
    </source>
</evidence>
<evidence type="ECO:0000256" key="7">
    <source>
        <dbReference type="ARBA" id="ARBA00048819"/>
    </source>
</evidence>
<dbReference type="Gene3D" id="3.30.590.20">
    <property type="match status" value="1"/>
</dbReference>
<evidence type="ECO:0000313" key="11">
    <source>
        <dbReference type="EMBL" id="KRK36477.1"/>
    </source>
</evidence>
<dbReference type="eggNOG" id="COG2918">
    <property type="taxonomic scope" value="Bacteria"/>
</dbReference>
<gene>
    <name evidence="11" type="ORF">FD07_GL000782</name>
</gene>
<dbReference type="SUPFAM" id="SSF55931">
    <property type="entry name" value="Glutamine synthetase/guanido kinase"/>
    <property type="match status" value="1"/>
</dbReference>
<keyword evidence="5" id="KW-0547">Nucleotide-binding</keyword>
<evidence type="ECO:0000313" key="12">
    <source>
        <dbReference type="Proteomes" id="UP000051176"/>
    </source>
</evidence>
<comment type="catalytic activity">
    <reaction evidence="7 9">
        <text>L-cysteine + L-glutamate + ATP = gamma-L-glutamyl-L-cysteine + ADP + phosphate + H(+)</text>
        <dbReference type="Rhea" id="RHEA:13285"/>
        <dbReference type="ChEBI" id="CHEBI:15378"/>
        <dbReference type="ChEBI" id="CHEBI:29985"/>
        <dbReference type="ChEBI" id="CHEBI:30616"/>
        <dbReference type="ChEBI" id="CHEBI:35235"/>
        <dbReference type="ChEBI" id="CHEBI:43474"/>
        <dbReference type="ChEBI" id="CHEBI:58173"/>
        <dbReference type="ChEBI" id="CHEBI:456216"/>
        <dbReference type="EC" id="6.3.2.2"/>
    </reaction>
</comment>
<feature type="domain" description="Glutamate--cysteine ligase" evidence="10">
    <location>
        <begin position="7"/>
        <end position="331"/>
    </location>
</feature>
<proteinExistence type="inferred from homology"/>
<comment type="similarity">
    <text evidence="8">Belongs to the glutamate--cysteine ligase type 1 family.</text>
</comment>
<dbReference type="AlphaFoldDB" id="A0A0R1GR01"/>
<evidence type="ECO:0000256" key="2">
    <source>
        <dbReference type="ARBA" id="ARBA00012220"/>
    </source>
</evidence>
<evidence type="ECO:0000256" key="9">
    <source>
        <dbReference type="RuleBase" id="RU004391"/>
    </source>
</evidence>
<dbReference type="InterPro" id="IPR007370">
    <property type="entry name" value="Glu_cys_ligase"/>
</dbReference>
<evidence type="ECO:0000256" key="8">
    <source>
        <dbReference type="RuleBase" id="RU003544"/>
    </source>
</evidence>
<keyword evidence="12" id="KW-1185">Reference proteome</keyword>
<keyword evidence="6" id="KW-0067">ATP-binding</keyword>
<dbReference type="InterPro" id="IPR006334">
    <property type="entry name" value="Glut_cys_ligase"/>
</dbReference>
<dbReference type="STRING" id="357278.IV61_GL000877"/>
<keyword evidence="4 8" id="KW-0317">Glutathione biosynthesis</keyword>
<evidence type="ECO:0000256" key="5">
    <source>
        <dbReference type="ARBA" id="ARBA00022741"/>
    </source>
</evidence>
<dbReference type="PANTHER" id="PTHR38761">
    <property type="entry name" value="GLUTAMATE--CYSTEINE LIGASE"/>
    <property type="match status" value="1"/>
</dbReference>
<evidence type="ECO:0000259" key="10">
    <source>
        <dbReference type="Pfam" id="PF04262"/>
    </source>
</evidence>
<sequence>MLDNLLAVIHEEHLSEQLYHSLVGLEVEEQRIDQHGRLSRRPHPSKFGSRTFHPYFQTDFTESQLEVITDPNPNIGGTLDQLDTLQTVAYRTLEGNDRIWPLSMPPVMDESDLQFIADHFDRPAMKPYREYLVKKYGLQHGCVTGVHVNYSIPDPVIHRLFSHYTAEFESLVAFKNALYFRIAQNFVRYQWLLTYLFGASPIAERGFFETTPPELADPVRSIRNSRYGFVNRPEEQVTYASLPDHLAQLQRMIDAGTYFSAHEFYGPVRLKGQANAQDFLTGGIQYLELRDFDNTPLTPNGVSRHALYFLKMFMIYLMTQPLPAAKVQELLATGRQRNQAVALEHPLETTQFQANGQRIFREMRAMADQLQAHNEQWGAIDDLEEVLMHPELTPAAKLLTHVKQGSLMTYGQRVAREWYHKRITADKLLPQMPRLGEDTQRLIMVALQLGVRFYQVRDEDGEDMFMFTFDGITQVLQERDTVGKEPEKLLRRLFPDLPERPAPLNYGQSK</sequence>
<dbReference type="GO" id="GO:0004357">
    <property type="term" value="F:glutamate-cysteine ligase activity"/>
    <property type="evidence" value="ECO:0007669"/>
    <property type="project" value="UniProtKB-EC"/>
</dbReference>
<evidence type="ECO:0000256" key="1">
    <source>
        <dbReference type="ARBA" id="ARBA00005006"/>
    </source>
</evidence>
<dbReference type="UniPathway" id="UPA00142">
    <property type="reaction ID" value="UER00209"/>
</dbReference>
<protein>
    <recommendedName>
        <fullName evidence="2 9">Glutamate--cysteine ligase</fullName>
        <ecNumber evidence="2 9">6.3.2.2</ecNumber>
    </recommendedName>
</protein>
<dbReference type="GO" id="GO:0046872">
    <property type="term" value="F:metal ion binding"/>
    <property type="evidence" value="ECO:0007669"/>
    <property type="project" value="TreeGrafter"/>
</dbReference>
<dbReference type="Pfam" id="PF04262">
    <property type="entry name" value="Glu_cys_ligase"/>
    <property type="match status" value="1"/>
</dbReference>
<comment type="caution">
    <text evidence="11">The sequence shown here is derived from an EMBL/GenBank/DDBJ whole genome shotgun (WGS) entry which is preliminary data.</text>
</comment>
<name>A0A0R1GR01_9LACO</name>
<dbReference type="GO" id="GO:0006750">
    <property type="term" value="P:glutathione biosynthetic process"/>
    <property type="evidence" value="ECO:0007669"/>
    <property type="project" value="UniProtKB-UniPathway"/>
</dbReference>
<dbReference type="Proteomes" id="UP000051176">
    <property type="component" value="Unassembled WGS sequence"/>
</dbReference>